<evidence type="ECO:0000313" key="1">
    <source>
        <dbReference type="EMBL" id="CAE7223840.1"/>
    </source>
</evidence>
<dbReference type="AlphaFoldDB" id="A0A8H3E784"/>
<dbReference type="EMBL" id="CAJNJQ010006204">
    <property type="protein sequence ID" value="CAE7223840.1"/>
    <property type="molecule type" value="Genomic_DNA"/>
</dbReference>
<dbReference type="InterPro" id="IPR011990">
    <property type="entry name" value="TPR-like_helical_dom_sf"/>
</dbReference>
<reference evidence="1" key="1">
    <citation type="submission" date="2021-01" db="EMBL/GenBank/DDBJ databases">
        <authorList>
            <person name="Kaushik A."/>
        </authorList>
    </citation>
    <scope>NUCLEOTIDE SEQUENCE</scope>
    <source>
        <strain evidence="1">AG5</strain>
    </source>
</reference>
<sequence>MIWGDLEATIEHISIALTITPNDDAEVPNLLFTLAAAYGIRFERLGVRDDINKAIEYAHTSINLIVEGDPRLPTAFMNLGAFYSARFQHTGNMVDLEDAIEYRTCALALAPEDHPSLPAILDGLGVSQTDHFERTGGLNSLDDAIAYQSRGLSLIPDGNPVPPATLSNLGASHMSRFQRLGELPDLESAIEYQSRALALTPNDHPDLPLVFTCLASSHSERFMRRGDPRDLERAIEYRSQAVSLTHDGHPQLPLRLTNLVGCYIQRFQHLGELNDLENVTKHQFRALALIPSGHPLLPNMYINLAAYYKYRFERQGEQNDLEAVIKYETLALSLTPEDHPDSAQWQFGHATTLFKCYRHTDIPRSLTSLDFFRCASKSPYAAPHDKLQYARAWAEAALFYDTDDCIGAIEAYQTAIDLLPQVIWLGSTTSQRYENLSMTGALVVDAASTAIDFSRYSLALEWLEHTRCVVWHQHLILRSPVDQLMSVSPDLATRLQTVAMQLHSAGSDSREARIAASDLITEHVAQEHRQLAKDYEDLLTHVRQLVGFEDFLRPIKVNGLVHAARTGPVVVINCHKDSCDALIIQPGKDNVHYVALPSFSAQKAQQVREETQTSLRAKGVRERGFTVRRPAEQLSFWDVWTNVQTRTFLI</sequence>
<evidence type="ECO:0000313" key="2">
    <source>
        <dbReference type="Proteomes" id="UP000663827"/>
    </source>
</evidence>
<dbReference type="Gene3D" id="1.25.40.10">
    <property type="entry name" value="Tetratricopeptide repeat domain"/>
    <property type="match status" value="2"/>
</dbReference>
<proteinExistence type="predicted"/>
<protein>
    <submittedName>
        <fullName evidence="1">Uncharacterized protein</fullName>
    </submittedName>
</protein>
<organism evidence="1 2">
    <name type="scientific">Rhizoctonia solani</name>
    <dbReference type="NCBI Taxonomy" id="456999"/>
    <lineage>
        <taxon>Eukaryota</taxon>
        <taxon>Fungi</taxon>
        <taxon>Dikarya</taxon>
        <taxon>Basidiomycota</taxon>
        <taxon>Agaricomycotina</taxon>
        <taxon>Agaricomycetes</taxon>
        <taxon>Cantharellales</taxon>
        <taxon>Ceratobasidiaceae</taxon>
        <taxon>Rhizoctonia</taxon>
    </lineage>
</organism>
<dbReference type="SUPFAM" id="SSF81901">
    <property type="entry name" value="HCP-like"/>
    <property type="match status" value="1"/>
</dbReference>
<gene>
    <name evidence="1" type="ORF">RDB_LOCUS171055</name>
</gene>
<dbReference type="Proteomes" id="UP000663827">
    <property type="component" value="Unassembled WGS sequence"/>
</dbReference>
<dbReference type="SUPFAM" id="SSF48452">
    <property type="entry name" value="TPR-like"/>
    <property type="match status" value="1"/>
</dbReference>
<accession>A0A8H3E784</accession>
<comment type="caution">
    <text evidence="1">The sequence shown here is derived from an EMBL/GenBank/DDBJ whole genome shotgun (WGS) entry which is preliminary data.</text>
</comment>
<name>A0A8H3E784_9AGAM</name>